<organism evidence="2 3">
    <name type="scientific">Streptomyces galilaeus</name>
    <dbReference type="NCBI Taxonomy" id="33899"/>
    <lineage>
        <taxon>Bacteria</taxon>
        <taxon>Bacillati</taxon>
        <taxon>Actinomycetota</taxon>
        <taxon>Actinomycetes</taxon>
        <taxon>Kitasatosporales</taxon>
        <taxon>Streptomycetaceae</taxon>
        <taxon>Streptomyces</taxon>
    </lineage>
</organism>
<dbReference type="GO" id="GO:0004725">
    <property type="term" value="F:protein tyrosine phosphatase activity"/>
    <property type="evidence" value="ECO:0007669"/>
    <property type="project" value="UniProtKB-EC"/>
</dbReference>
<proteinExistence type="inferred from homology"/>
<dbReference type="InterPro" id="IPR029021">
    <property type="entry name" value="Prot-tyrosine_phosphatase-like"/>
</dbReference>
<comment type="caution">
    <text evidence="2">The sequence shown here is derived from an EMBL/GenBank/DDBJ whole genome shotgun (WGS) entry which is preliminary data.</text>
</comment>
<dbReference type="InterPro" id="IPR026893">
    <property type="entry name" value="Tyr/Ser_Pase_IphP-type"/>
</dbReference>
<reference evidence="2 3" key="1">
    <citation type="submission" date="2024-12" db="EMBL/GenBank/DDBJ databases">
        <title>Forecasting of Potato common scab and diversities of Pathogenic streptomyces spp. in china.</title>
        <authorList>
            <person name="Handique U."/>
            <person name="Wu J."/>
        </authorList>
    </citation>
    <scope>NUCLEOTIDE SEQUENCE [LARGE SCALE GENOMIC DNA]</scope>
    <source>
        <strain evidence="2 3">ZRIMU1585</strain>
    </source>
</reference>
<dbReference type="EMBL" id="JBJVNE010000001">
    <property type="protein sequence ID" value="MFM9644542.1"/>
    <property type="molecule type" value="Genomic_DNA"/>
</dbReference>
<dbReference type="PANTHER" id="PTHR31126">
    <property type="entry name" value="TYROSINE-PROTEIN PHOSPHATASE"/>
    <property type="match status" value="1"/>
</dbReference>
<keyword evidence="3" id="KW-1185">Reference proteome</keyword>
<evidence type="ECO:0000313" key="3">
    <source>
        <dbReference type="Proteomes" id="UP001631993"/>
    </source>
</evidence>
<comment type="similarity">
    <text evidence="1">Belongs to the protein-tyrosine phosphatase family.</text>
</comment>
<accession>A0ABW9I8P9</accession>
<name>A0ABW9I8P9_STRGJ</name>
<dbReference type="Pfam" id="PF13350">
    <property type="entry name" value="Y_phosphatase3"/>
    <property type="match status" value="1"/>
</dbReference>
<gene>
    <name evidence="2" type="ORF">ACKI1S_00110</name>
</gene>
<dbReference type="Proteomes" id="UP001631993">
    <property type="component" value="Unassembled WGS sequence"/>
</dbReference>
<dbReference type="InterPro" id="IPR016130">
    <property type="entry name" value="Tyr_Pase_AS"/>
</dbReference>
<dbReference type="EC" id="3.1.3.48" evidence="2"/>
<protein>
    <submittedName>
        <fullName evidence="2">Tyrosine-protein phosphatase</fullName>
        <ecNumber evidence="2">3.1.3.48</ecNumber>
    </submittedName>
</protein>
<dbReference type="SUPFAM" id="SSF52799">
    <property type="entry name" value="(Phosphotyrosine protein) phosphatases II"/>
    <property type="match status" value="1"/>
</dbReference>
<evidence type="ECO:0000256" key="1">
    <source>
        <dbReference type="ARBA" id="ARBA00009580"/>
    </source>
</evidence>
<sequence length="251" mass="28052">MDRHLSFEALHNFRDLGGYTTPDGRQRVRPGRLFRSDSLGKLIPDTPDWDLFLSLGIRTVIDLRHPWEADRAGRVPAHPSFTYRNLSIEHRPYDQPAQAPAVEPGPYLAERYMEVAEDGTQEIREALRLIAGTDAPAVFHCASGKDRTGQLAALVLGLLGIDDDQITEDYTRTELARPALLADWRTRHNGDSPTWPHHLHAPESVMRLYLTALTTRYGSQEAYVEKALGLDPETLSTTLRANLLEPAPTAG</sequence>
<dbReference type="PANTHER" id="PTHR31126:SF1">
    <property type="entry name" value="TYROSINE SPECIFIC PROTEIN PHOSPHATASES DOMAIN-CONTAINING PROTEIN"/>
    <property type="match status" value="1"/>
</dbReference>
<evidence type="ECO:0000313" key="2">
    <source>
        <dbReference type="EMBL" id="MFM9644542.1"/>
    </source>
</evidence>
<dbReference type="PROSITE" id="PS00383">
    <property type="entry name" value="TYR_PHOSPHATASE_1"/>
    <property type="match status" value="1"/>
</dbReference>
<keyword evidence="2" id="KW-0378">Hydrolase</keyword>
<dbReference type="RefSeq" id="WP_369278972.1">
    <property type="nucleotide sequence ID" value="NZ_JBJVMW010000020.1"/>
</dbReference>
<dbReference type="Gene3D" id="3.90.190.10">
    <property type="entry name" value="Protein tyrosine phosphatase superfamily"/>
    <property type="match status" value="1"/>
</dbReference>